<feature type="compositionally biased region" description="Basic residues" evidence="2">
    <location>
        <begin position="233"/>
        <end position="243"/>
    </location>
</feature>
<feature type="compositionally biased region" description="Acidic residues" evidence="2">
    <location>
        <begin position="304"/>
        <end position="317"/>
    </location>
</feature>
<evidence type="ECO:0000313" key="5">
    <source>
        <dbReference type="Proteomes" id="UP000006757"/>
    </source>
</evidence>
<feature type="compositionally biased region" description="Low complexity" evidence="2">
    <location>
        <begin position="509"/>
        <end position="518"/>
    </location>
</feature>
<dbReference type="InParanoid" id="K1V6I5"/>
<feature type="compositionally biased region" description="Acidic residues" evidence="2">
    <location>
        <begin position="28"/>
        <end position="45"/>
    </location>
</feature>
<feature type="compositionally biased region" description="Basic residues" evidence="2">
    <location>
        <begin position="495"/>
        <end position="508"/>
    </location>
</feature>
<evidence type="ECO:0000259" key="3">
    <source>
        <dbReference type="Pfam" id="PF12936"/>
    </source>
</evidence>
<dbReference type="OrthoDB" id="10252032at2759"/>
<gene>
    <name evidence="4" type="ORF">A1Q2_06028</name>
</gene>
<feature type="domain" description="Kri1-like C-terminal" evidence="3">
    <location>
        <begin position="542"/>
        <end position="604"/>
    </location>
</feature>
<dbReference type="GO" id="GO:0000447">
    <property type="term" value="P:endonucleolytic cleavage in ITS1 to separate SSU-rRNA from 5.8S rRNA and LSU-rRNA from tricistronic rRNA transcript (SSU-rRNA, 5.8S rRNA, LSU-rRNA)"/>
    <property type="evidence" value="ECO:0007669"/>
    <property type="project" value="TreeGrafter"/>
</dbReference>
<feature type="compositionally biased region" description="Basic and acidic residues" evidence="2">
    <location>
        <begin position="342"/>
        <end position="384"/>
    </location>
</feature>
<reference evidence="4 5" key="1">
    <citation type="journal article" date="2012" name="Eukaryot. Cell">
        <title>Genome sequence of the Trichosporon asahii environmental strain CBS 8904.</title>
        <authorList>
            <person name="Yang R.Y."/>
            <person name="Li H.T."/>
            <person name="Zhu H."/>
            <person name="Zhou G.P."/>
            <person name="Wang M."/>
            <person name="Wang L."/>
        </authorList>
    </citation>
    <scope>NUCLEOTIDE SEQUENCE [LARGE SCALE GENOMIC DNA]</scope>
    <source>
        <strain evidence="4 5">CBS 8904</strain>
    </source>
</reference>
<feature type="compositionally biased region" description="Low complexity" evidence="2">
    <location>
        <begin position="17"/>
        <end position="27"/>
    </location>
</feature>
<proteinExistence type="inferred from homology"/>
<name>K1V6I5_TRIAC</name>
<dbReference type="OMA" id="WDNYDPR"/>
<dbReference type="STRING" id="1220162.K1V6I5"/>
<dbReference type="PANTHER" id="PTHR14490">
    <property type="entry name" value="ZINC FINGER, ZZ TYPE"/>
    <property type="match status" value="1"/>
</dbReference>
<feature type="compositionally biased region" description="Acidic residues" evidence="2">
    <location>
        <begin position="439"/>
        <end position="479"/>
    </location>
</feature>
<dbReference type="Pfam" id="PF12936">
    <property type="entry name" value="Kri1_C"/>
    <property type="match status" value="1"/>
</dbReference>
<dbReference type="Proteomes" id="UP000006757">
    <property type="component" value="Unassembled WGS sequence"/>
</dbReference>
<dbReference type="HOGENOM" id="CLU_009647_2_0_1"/>
<feature type="region of interest" description="Disordered" evidence="2">
    <location>
        <begin position="625"/>
        <end position="745"/>
    </location>
</feature>
<dbReference type="PANTHER" id="PTHR14490:SF5">
    <property type="entry name" value="PROTEIN KRI1 HOMOLOG"/>
    <property type="match status" value="1"/>
</dbReference>
<dbReference type="GO" id="GO:0030686">
    <property type="term" value="C:90S preribosome"/>
    <property type="evidence" value="ECO:0007669"/>
    <property type="project" value="TreeGrafter"/>
</dbReference>
<dbReference type="InterPro" id="IPR024626">
    <property type="entry name" value="Kri1-like_C"/>
</dbReference>
<keyword evidence="5" id="KW-1185">Reference proteome</keyword>
<feature type="compositionally biased region" description="Basic and acidic residues" evidence="2">
    <location>
        <begin position="625"/>
        <end position="640"/>
    </location>
</feature>
<sequence length="745" mass="81588">MVKAEAAPAKREPSPAPSSSSSSASDVSDSESDYSTTDTEEDDDGAQLTPAMDAAILRTLAKIKKGGEELYAGQNVLQSELETARKAAEARGLKVASEKKTEEQPFLLKDLHRQNLLEGVAADSDDEGEPLTFVEETRRARDDAVNAFKAFAGSDDESEDDLLVKREKDADEAEEDDEAYRRFLLEMGGGEEEVRAALGMGPAPMTNYREDSDDEEDFFRAESSTADAEKKDKKEKKKSKKEKKSAEAKAAARAKADDHYILNRGWIEKKADKSHVPTYEEIVGHERPEGEASDDENAPWGALSEDEEFEDRAEEFETQYNFRFEEPGAAEIISHPRQIESLARRDDDKRKLKREARAERKAAEKVEREAETKRQKGEKRREMEKQLAALKEEVGDADVDWTAVEKVLEGEYDEGEWDRVVGEMLAKAAESDDEKPTWDDDDDGDYPMDEEDAGWVEPQAWEETEDWAAGAGEDEEDDGPINMDADFMDDEPAPKKKLSKKEKKKAKKAAAAAAAAAAGAGGAAGEEEDDEKLSVAERAARVKAAADSLRSLDHEDSIGDLKTRFKYVKSAPSTFGLTPAEILLATDAELNELVSVKALAPYRRGGLGRAGYGLGRRVRDLKARLQGRKWGEEPEPESKKKAAKKAGGGEGGGANAIPLGKGKSAEGRPGKRLGRKEREKLRAAAGGEEGEGAEAVAGEKRKRQEEPEPEPAVEARTEVVAEGGAGDGEKKKKRRKKKKAAVVEA</sequence>
<feature type="compositionally biased region" description="Basic residues" evidence="2">
    <location>
        <begin position="731"/>
        <end position="745"/>
    </location>
</feature>
<dbReference type="EMBL" id="AMBO01000367">
    <property type="protein sequence ID" value="EKC99609.1"/>
    <property type="molecule type" value="Genomic_DNA"/>
</dbReference>
<dbReference type="eggNOG" id="KOG2409">
    <property type="taxonomic scope" value="Eukaryota"/>
</dbReference>
<evidence type="ECO:0000256" key="2">
    <source>
        <dbReference type="SAM" id="MobiDB-lite"/>
    </source>
</evidence>
<dbReference type="AlphaFoldDB" id="K1V6I5"/>
<dbReference type="GO" id="GO:0005730">
    <property type="term" value="C:nucleolus"/>
    <property type="evidence" value="ECO:0007669"/>
    <property type="project" value="TreeGrafter"/>
</dbReference>
<organism evidence="4 5">
    <name type="scientific">Trichosporon asahii var. asahii (strain CBS 8904)</name>
    <name type="common">Yeast</name>
    <dbReference type="NCBI Taxonomy" id="1220162"/>
    <lineage>
        <taxon>Eukaryota</taxon>
        <taxon>Fungi</taxon>
        <taxon>Dikarya</taxon>
        <taxon>Basidiomycota</taxon>
        <taxon>Agaricomycotina</taxon>
        <taxon>Tremellomycetes</taxon>
        <taxon>Trichosporonales</taxon>
        <taxon>Trichosporonaceae</taxon>
        <taxon>Trichosporon</taxon>
    </lineage>
</organism>
<feature type="region of interest" description="Disordered" evidence="2">
    <location>
        <begin position="197"/>
        <end position="256"/>
    </location>
</feature>
<feature type="region of interest" description="Disordered" evidence="2">
    <location>
        <begin position="273"/>
        <end position="384"/>
    </location>
</feature>
<evidence type="ECO:0000313" key="4">
    <source>
        <dbReference type="EMBL" id="EKC99609.1"/>
    </source>
</evidence>
<dbReference type="InterPro" id="IPR018034">
    <property type="entry name" value="Kri1"/>
</dbReference>
<comment type="caution">
    <text evidence="4">The sequence shown here is derived from an EMBL/GenBank/DDBJ whole genome shotgun (WGS) entry which is preliminary data.</text>
</comment>
<dbReference type="Pfam" id="PF05178">
    <property type="entry name" value="Kri1"/>
    <property type="match status" value="1"/>
</dbReference>
<dbReference type="FunCoup" id="K1V6I5">
    <property type="interactions" value="227"/>
</dbReference>
<comment type="similarity">
    <text evidence="1">Belongs to the KRI1 family.</text>
</comment>
<accession>K1V6I5</accession>
<feature type="region of interest" description="Disordered" evidence="2">
    <location>
        <begin position="1"/>
        <end position="50"/>
    </location>
</feature>
<feature type="compositionally biased region" description="Basic and acidic residues" evidence="2">
    <location>
        <begin position="697"/>
        <end position="706"/>
    </location>
</feature>
<protein>
    <submittedName>
        <fullName evidence="4">Ribosome biogenesis-related protein</fullName>
    </submittedName>
</protein>
<evidence type="ECO:0000256" key="1">
    <source>
        <dbReference type="ARBA" id="ARBA00007473"/>
    </source>
</evidence>
<feature type="region of interest" description="Disordered" evidence="2">
    <location>
        <begin position="426"/>
        <end position="534"/>
    </location>
</feature>
<feature type="region of interest" description="Disordered" evidence="2">
    <location>
        <begin position="151"/>
        <end position="178"/>
    </location>
</feature>